<feature type="region of interest" description="Disordered" evidence="1">
    <location>
        <begin position="469"/>
        <end position="501"/>
    </location>
</feature>
<dbReference type="Pfam" id="PF14111">
    <property type="entry name" value="DUF4283"/>
    <property type="match status" value="1"/>
</dbReference>
<feature type="compositionally biased region" description="Polar residues" evidence="1">
    <location>
        <begin position="402"/>
        <end position="411"/>
    </location>
</feature>
<feature type="compositionally biased region" description="Basic and acidic residues" evidence="1">
    <location>
        <begin position="301"/>
        <end position="324"/>
    </location>
</feature>
<proteinExistence type="predicted"/>
<feature type="region of interest" description="Disordered" evidence="1">
    <location>
        <begin position="352"/>
        <end position="422"/>
    </location>
</feature>
<feature type="compositionally biased region" description="Basic and acidic residues" evidence="1">
    <location>
        <begin position="389"/>
        <end position="399"/>
    </location>
</feature>
<evidence type="ECO:0000256" key="1">
    <source>
        <dbReference type="SAM" id="MobiDB-lite"/>
    </source>
</evidence>
<dbReference type="PANTHER" id="PTHR31286:SF179">
    <property type="entry name" value="RNASE H TYPE-1 DOMAIN-CONTAINING PROTEIN"/>
    <property type="match status" value="1"/>
</dbReference>
<feature type="compositionally biased region" description="Polar residues" evidence="1">
    <location>
        <begin position="371"/>
        <end position="383"/>
    </location>
</feature>
<reference evidence="3" key="1">
    <citation type="submission" date="2015-12" db="EMBL/GenBank/DDBJ databases">
        <title>Gene expression during late stages of embryo sac development: a critical building block for successful pollen-pistil interactions.</title>
        <authorList>
            <person name="Liu Y."/>
            <person name="Joly V."/>
            <person name="Sabar M."/>
            <person name="Matton D.P."/>
        </authorList>
    </citation>
    <scope>NUCLEOTIDE SEQUENCE</scope>
</reference>
<dbReference type="EMBL" id="GEDG01003842">
    <property type="protein sequence ID" value="JAP34570.1"/>
    <property type="molecule type" value="Transcribed_RNA"/>
</dbReference>
<evidence type="ECO:0000259" key="2">
    <source>
        <dbReference type="Pfam" id="PF14111"/>
    </source>
</evidence>
<feature type="domain" description="DUF4283" evidence="2">
    <location>
        <begin position="59"/>
        <end position="147"/>
    </location>
</feature>
<feature type="region of interest" description="Disordered" evidence="1">
    <location>
        <begin position="297"/>
        <end position="329"/>
    </location>
</feature>
<dbReference type="PANTHER" id="PTHR31286">
    <property type="entry name" value="GLYCINE-RICH CELL WALL STRUCTURAL PROTEIN 1.8-LIKE"/>
    <property type="match status" value="1"/>
</dbReference>
<name>A0A0V0IQD9_SOLCH</name>
<dbReference type="AlphaFoldDB" id="A0A0V0IQD9"/>
<dbReference type="InterPro" id="IPR025558">
    <property type="entry name" value="DUF4283"/>
</dbReference>
<protein>
    <submittedName>
        <fullName evidence="3">Putative ovule protein</fullName>
    </submittedName>
</protein>
<dbReference type="InterPro" id="IPR040256">
    <property type="entry name" value="At4g02000-like"/>
</dbReference>
<evidence type="ECO:0000313" key="3">
    <source>
        <dbReference type="EMBL" id="JAP34570.1"/>
    </source>
</evidence>
<sequence length="501" mass="57244">MTVTMAGQPLMEAGQQTYASLLRPTTGAVKSLPLKPISYLHGEPRLVWDQSEVEQMIVNENLQYAVVGKFSYGWPDIQDLRKLIPKQCGLKGECNIGLLTNRYVLIRATLLEDYVNLLSKPVFYIAQQNGTYPMRTLKWDPLFDPEEETSTAIAWISFPSLPPNFFGKETIFSLAAAVGKPLQVDMATKNQTRPSCARVKVEVDLLKEFPKRINIGIKSNGEVQEKWIKIKYDYMPKYCKTCMIQGHDEQLCYVEHPELHPYMQKNMENARECGEEKRTAEQISSKQQREMGENTFTKGNMVKEHDRRREEESKVEKGQEDRQTKGGLRKRINQVWTKVGVITTNKFEALNDKEETESMDQGKSEEIGGTDCSTKQWVESTFTPPAKTIDSEKKREEGGNSKGSMRSQQTKEAGRETQENQIKGTIHKDHIEESDEGVHTPTGLHLVIAGTPTQLLTREYSEEYIKNKQEMEEDEEMEENIQQISRAGDLSPRHVNSLKRV</sequence>
<accession>A0A0V0IQD9</accession>
<organism evidence="3">
    <name type="scientific">Solanum chacoense</name>
    <name type="common">Chaco potato</name>
    <dbReference type="NCBI Taxonomy" id="4108"/>
    <lineage>
        <taxon>Eukaryota</taxon>
        <taxon>Viridiplantae</taxon>
        <taxon>Streptophyta</taxon>
        <taxon>Embryophyta</taxon>
        <taxon>Tracheophyta</taxon>
        <taxon>Spermatophyta</taxon>
        <taxon>Magnoliopsida</taxon>
        <taxon>eudicotyledons</taxon>
        <taxon>Gunneridae</taxon>
        <taxon>Pentapetalae</taxon>
        <taxon>asterids</taxon>
        <taxon>lamiids</taxon>
        <taxon>Solanales</taxon>
        <taxon>Solanaceae</taxon>
        <taxon>Solanoideae</taxon>
        <taxon>Solaneae</taxon>
        <taxon>Solanum</taxon>
    </lineage>
</organism>